<gene>
    <name evidence="1" type="ORF">XELAEV_18036822mg</name>
</gene>
<proteinExistence type="predicted"/>
<name>A0A974CBH0_XENLA</name>
<dbReference type="Proteomes" id="UP000694892">
    <property type="component" value="Chromosome 7S"/>
</dbReference>
<dbReference type="AlphaFoldDB" id="A0A974CBH0"/>
<evidence type="ECO:0000313" key="1">
    <source>
        <dbReference type="EMBL" id="OCT69897.1"/>
    </source>
</evidence>
<evidence type="ECO:0000313" key="2">
    <source>
        <dbReference type="Proteomes" id="UP000694892"/>
    </source>
</evidence>
<accession>A0A974CBH0</accession>
<reference evidence="2" key="1">
    <citation type="journal article" date="2016" name="Nature">
        <title>Genome evolution in the allotetraploid frog Xenopus laevis.</title>
        <authorList>
            <person name="Session A.M."/>
            <person name="Uno Y."/>
            <person name="Kwon T."/>
            <person name="Chapman J.A."/>
            <person name="Toyoda A."/>
            <person name="Takahashi S."/>
            <person name="Fukui A."/>
            <person name="Hikosaka A."/>
            <person name="Suzuki A."/>
            <person name="Kondo M."/>
            <person name="van Heeringen S.J."/>
            <person name="Quigley I."/>
            <person name="Heinz S."/>
            <person name="Ogino H."/>
            <person name="Ochi H."/>
            <person name="Hellsten U."/>
            <person name="Lyons J.B."/>
            <person name="Simakov O."/>
            <person name="Putnam N."/>
            <person name="Stites J."/>
            <person name="Kuroki Y."/>
            <person name="Tanaka T."/>
            <person name="Michiue T."/>
            <person name="Watanabe M."/>
            <person name="Bogdanovic O."/>
            <person name="Lister R."/>
            <person name="Georgiou G."/>
            <person name="Paranjpe S.S."/>
            <person name="van Kruijsbergen I."/>
            <person name="Shu S."/>
            <person name="Carlson J."/>
            <person name="Kinoshita T."/>
            <person name="Ohta Y."/>
            <person name="Mawaribuchi S."/>
            <person name="Jenkins J."/>
            <person name="Grimwood J."/>
            <person name="Schmutz J."/>
            <person name="Mitros T."/>
            <person name="Mozaffari S.V."/>
            <person name="Suzuki Y."/>
            <person name="Haramoto Y."/>
            <person name="Yamamoto T.S."/>
            <person name="Takagi C."/>
            <person name="Heald R."/>
            <person name="Miller K."/>
            <person name="Haudenschild C."/>
            <person name="Kitzman J."/>
            <person name="Nakayama T."/>
            <person name="Izutsu Y."/>
            <person name="Robert J."/>
            <person name="Fortriede J."/>
            <person name="Burns K."/>
            <person name="Lotay V."/>
            <person name="Karimi K."/>
            <person name="Yasuoka Y."/>
            <person name="Dichmann D.S."/>
            <person name="Flajnik M.F."/>
            <person name="Houston D.W."/>
            <person name="Shendure J."/>
            <person name="DuPasquier L."/>
            <person name="Vize P.D."/>
            <person name="Zorn A.M."/>
            <person name="Ito M."/>
            <person name="Marcotte E.M."/>
            <person name="Wallingford J.B."/>
            <person name="Ito Y."/>
            <person name="Asashima M."/>
            <person name="Ueno N."/>
            <person name="Matsuda Y."/>
            <person name="Veenstra G.J."/>
            <person name="Fujiyama A."/>
            <person name="Harland R.M."/>
            <person name="Taira M."/>
            <person name="Rokhsar D.S."/>
        </authorList>
    </citation>
    <scope>NUCLEOTIDE SEQUENCE [LARGE SCALE GENOMIC DNA]</scope>
    <source>
        <strain evidence="2">J</strain>
    </source>
</reference>
<dbReference type="EMBL" id="CM004479">
    <property type="protein sequence ID" value="OCT69897.1"/>
    <property type="molecule type" value="Genomic_DNA"/>
</dbReference>
<protein>
    <submittedName>
        <fullName evidence="1">Uncharacterized protein</fullName>
    </submittedName>
</protein>
<sequence>MMVMTFSLGYVSFTHTESCFSCPDFENLPAEQKELLPLTDKLEKAVSAMLDDPKELEKLKGYSEYIQKQICSQNLKSMIIPIIKTTSVDLLDRIAAGNITKEDIVEYLQVNPEELFKLFETDDSNTEDDYNDENTEKEE</sequence>
<organism evidence="1 2">
    <name type="scientific">Xenopus laevis</name>
    <name type="common">African clawed frog</name>
    <dbReference type="NCBI Taxonomy" id="8355"/>
    <lineage>
        <taxon>Eukaryota</taxon>
        <taxon>Metazoa</taxon>
        <taxon>Chordata</taxon>
        <taxon>Craniata</taxon>
        <taxon>Vertebrata</taxon>
        <taxon>Euteleostomi</taxon>
        <taxon>Amphibia</taxon>
        <taxon>Batrachia</taxon>
        <taxon>Anura</taxon>
        <taxon>Pipoidea</taxon>
        <taxon>Pipidae</taxon>
        <taxon>Xenopodinae</taxon>
        <taxon>Xenopus</taxon>
        <taxon>Xenopus</taxon>
    </lineage>
</organism>